<dbReference type="STRING" id="1111735.GCA_000428045_01112"/>
<evidence type="ECO:0000256" key="13">
    <source>
        <dbReference type="HAMAP-Rule" id="MF_00409"/>
    </source>
</evidence>
<sequence>MDHYWDSVNPVSAALLPLSWLFRMVSWLRYRAYRVGLLATKKLPVPVIVVGNITVGGTGKTPLVIWLARHLRDLGYKHGIISRGYGGKAADWPQPVVPESNPVLVGDEPVMLASRTGCPLWVGPDRPATAQALLAAADCDILISDDGLQHYALHRDLEILVIDGARGLGNGFSLPAGPLRERPSRLTQVDLVIANGPSDLTSNQMSLYPGQMINLASPSLQVGLDYFKDQSVHAMAGIGNPERFFNTLRAASLQAHVHPFPDHHCFSEAEITPDDALPVIMTEKDAVKCAPFAHRRHWYLEVSAQPDMGFIQQLDKRIREFRDG</sequence>
<keyword evidence="7 13" id="KW-0808">Transferase</keyword>
<evidence type="ECO:0000256" key="10">
    <source>
        <dbReference type="ARBA" id="ARBA00022840"/>
    </source>
</evidence>
<dbReference type="InterPro" id="IPR027417">
    <property type="entry name" value="P-loop_NTPase"/>
</dbReference>
<dbReference type="GO" id="GO:0005886">
    <property type="term" value="C:plasma membrane"/>
    <property type="evidence" value="ECO:0007669"/>
    <property type="project" value="TreeGrafter"/>
</dbReference>
<dbReference type="PANTHER" id="PTHR42724">
    <property type="entry name" value="TETRAACYLDISACCHARIDE 4'-KINASE"/>
    <property type="match status" value="1"/>
</dbReference>
<comment type="pathway">
    <text evidence="2 13">Glycolipid biosynthesis; lipid IV(A) biosynthesis; lipid IV(A) from (3R)-3-hydroxytetradecanoyl-[acyl-carrier-protein] and UDP-N-acetyl-alpha-D-glucosamine: step 6/6.</text>
</comment>
<keyword evidence="9 13" id="KW-0418">Kinase</keyword>
<evidence type="ECO:0000256" key="2">
    <source>
        <dbReference type="ARBA" id="ARBA00004870"/>
    </source>
</evidence>
<evidence type="ECO:0000256" key="12">
    <source>
        <dbReference type="ARBA" id="ARBA00029757"/>
    </source>
</evidence>
<gene>
    <name evidence="13" type="primary">lpxK</name>
    <name evidence="14" type="ORF">C0630_06610</name>
</gene>
<dbReference type="UniPathway" id="UPA00359">
    <property type="reaction ID" value="UER00482"/>
</dbReference>
<dbReference type="CDD" id="cd01983">
    <property type="entry name" value="SIMIBI"/>
    <property type="match status" value="1"/>
</dbReference>
<dbReference type="PANTHER" id="PTHR42724:SF1">
    <property type="entry name" value="TETRAACYLDISACCHARIDE 4'-KINASE, MITOCHONDRIAL-RELATED"/>
    <property type="match status" value="1"/>
</dbReference>
<reference evidence="14 15" key="1">
    <citation type="submission" date="2017-11" db="EMBL/GenBank/DDBJ databases">
        <title>Genome-resolved metagenomics identifies genetic mobility, metabolic interactions, and unexpected diversity in perchlorate-reducing communities.</title>
        <authorList>
            <person name="Barnum T.P."/>
            <person name="Figueroa I.A."/>
            <person name="Carlstrom C.I."/>
            <person name="Lucas L.N."/>
            <person name="Engelbrektson A.L."/>
            <person name="Coates J.D."/>
        </authorList>
    </citation>
    <scope>NUCLEOTIDE SEQUENCE [LARGE SCALE GENOMIC DNA]</scope>
    <source>
        <strain evidence="14">BM301</strain>
    </source>
</reference>
<evidence type="ECO:0000256" key="9">
    <source>
        <dbReference type="ARBA" id="ARBA00022777"/>
    </source>
</evidence>
<dbReference type="GO" id="GO:0009029">
    <property type="term" value="F:lipid-A 4'-kinase activity"/>
    <property type="evidence" value="ECO:0007669"/>
    <property type="project" value="UniProtKB-UniRule"/>
</dbReference>
<evidence type="ECO:0000256" key="3">
    <source>
        <dbReference type="ARBA" id="ARBA00012071"/>
    </source>
</evidence>
<comment type="function">
    <text evidence="1 13">Transfers the gamma-phosphate of ATP to the 4'-position of a tetraacyldisaccharide 1-phosphate intermediate (termed DS-1-P) to form tetraacyldisaccharide 1,4'-bis-phosphate (lipid IVA).</text>
</comment>
<dbReference type="EC" id="2.7.1.130" evidence="3 13"/>
<comment type="similarity">
    <text evidence="13">Belongs to the LpxK family.</text>
</comment>
<dbReference type="GO" id="GO:0009245">
    <property type="term" value="P:lipid A biosynthetic process"/>
    <property type="evidence" value="ECO:0007669"/>
    <property type="project" value="UniProtKB-UniRule"/>
</dbReference>
<evidence type="ECO:0000256" key="4">
    <source>
        <dbReference type="ARBA" id="ARBA00016436"/>
    </source>
</evidence>
<dbReference type="SUPFAM" id="SSF52540">
    <property type="entry name" value="P-loop containing nucleoside triphosphate hydrolases"/>
    <property type="match status" value="1"/>
</dbReference>
<dbReference type="GO" id="GO:0005524">
    <property type="term" value="F:ATP binding"/>
    <property type="evidence" value="ECO:0007669"/>
    <property type="project" value="UniProtKB-UniRule"/>
</dbReference>
<dbReference type="HAMAP" id="MF_00409">
    <property type="entry name" value="LpxK"/>
    <property type="match status" value="1"/>
</dbReference>
<dbReference type="EMBL" id="PKUN01000005">
    <property type="protein sequence ID" value="PLX62522.1"/>
    <property type="molecule type" value="Genomic_DNA"/>
</dbReference>
<dbReference type="InterPro" id="IPR003758">
    <property type="entry name" value="LpxK"/>
</dbReference>
<keyword evidence="8 13" id="KW-0547">Nucleotide-binding</keyword>
<evidence type="ECO:0000256" key="6">
    <source>
        <dbReference type="ARBA" id="ARBA00022556"/>
    </source>
</evidence>
<evidence type="ECO:0000313" key="15">
    <source>
        <dbReference type="Proteomes" id="UP000235015"/>
    </source>
</evidence>
<name>A0A2N6CYY1_9GAMM</name>
<feature type="binding site" evidence="13">
    <location>
        <begin position="54"/>
        <end position="61"/>
    </location>
    <ligand>
        <name>ATP</name>
        <dbReference type="ChEBI" id="CHEBI:30616"/>
    </ligand>
</feature>
<dbReference type="GO" id="GO:0009244">
    <property type="term" value="P:lipopolysaccharide core region biosynthetic process"/>
    <property type="evidence" value="ECO:0007669"/>
    <property type="project" value="TreeGrafter"/>
</dbReference>
<keyword evidence="5 13" id="KW-0444">Lipid biosynthesis</keyword>
<evidence type="ECO:0000256" key="5">
    <source>
        <dbReference type="ARBA" id="ARBA00022516"/>
    </source>
</evidence>
<evidence type="ECO:0000256" key="1">
    <source>
        <dbReference type="ARBA" id="ARBA00002274"/>
    </source>
</evidence>
<dbReference type="NCBIfam" id="TIGR00682">
    <property type="entry name" value="lpxK"/>
    <property type="match status" value="1"/>
</dbReference>
<evidence type="ECO:0000313" key="14">
    <source>
        <dbReference type="EMBL" id="PLX62522.1"/>
    </source>
</evidence>
<comment type="catalytic activity">
    <reaction evidence="13">
        <text>a lipid A disaccharide + ATP = a lipid IVA + ADP + H(+)</text>
        <dbReference type="Rhea" id="RHEA:67840"/>
        <dbReference type="ChEBI" id="CHEBI:15378"/>
        <dbReference type="ChEBI" id="CHEBI:30616"/>
        <dbReference type="ChEBI" id="CHEBI:176343"/>
        <dbReference type="ChEBI" id="CHEBI:176425"/>
        <dbReference type="ChEBI" id="CHEBI:456216"/>
        <dbReference type="EC" id="2.7.1.130"/>
    </reaction>
</comment>
<keyword evidence="6 13" id="KW-0441">Lipid A biosynthesis</keyword>
<keyword evidence="11 13" id="KW-0443">Lipid metabolism</keyword>
<dbReference type="Pfam" id="PF02606">
    <property type="entry name" value="LpxK"/>
    <property type="match status" value="1"/>
</dbReference>
<evidence type="ECO:0000256" key="8">
    <source>
        <dbReference type="ARBA" id="ARBA00022741"/>
    </source>
</evidence>
<protein>
    <recommendedName>
        <fullName evidence="4 13">Tetraacyldisaccharide 4'-kinase</fullName>
        <ecNumber evidence="3 13">2.7.1.130</ecNumber>
    </recommendedName>
    <alternativeName>
        <fullName evidence="12 13">Lipid A 4'-kinase</fullName>
    </alternativeName>
</protein>
<dbReference type="Proteomes" id="UP000235015">
    <property type="component" value="Unassembled WGS sequence"/>
</dbReference>
<evidence type="ECO:0000256" key="7">
    <source>
        <dbReference type="ARBA" id="ARBA00022679"/>
    </source>
</evidence>
<proteinExistence type="inferred from homology"/>
<organism evidence="14 15">
    <name type="scientific">Sedimenticola selenatireducens</name>
    <dbReference type="NCBI Taxonomy" id="191960"/>
    <lineage>
        <taxon>Bacteria</taxon>
        <taxon>Pseudomonadati</taxon>
        <taxon>Pseudomonadota</taxon>
        <taxon>Gammaproteobacteria</taxon>
        <taxon>Chromatiales</taxon>
        <taxon>Sedimenticolaceae</taxon>
        <taxon>Sedimenticola</taxon>
    </lineage>
</organism>
<keyword evidence="10 13" id="KW-0067">ATP-binding</keyword>
<dbReference type="AlphaFoldDB" id="A0A2N6CYY1"/>
<accession>A0A2N6CYY1</accession>
<comment type="caution">
    <text evidence="14">The sequence shown here is derived from an EMBL/GenBank/DDBJ whole genome shotgun (WGS) entry which is preliminary data.</text>
</comment>
<evidence type="ECO:0000256" key="11">
    <source>
        <dbReference type="ARBA" id="ARBA00023098"/>
    </source>
</evidence>